<reference evidence="1" key="1">
    <citation type="journal article" date="2020" name="Stud. Mycol.">
        <title>101 Dothideomycetes genomes: a test case for predicting lifestyles and emergence of pathogens.</title>
        <authorList>
            <person name="Haridas S."/>
            <person name="Albert R."/>
            <person name="Binder M."/>
            <person name="Bloem J."/>
            <person name="Labutti K."/>
            <person name="Salamov A."/>
            <person name="Andreopoulos B."/>
            <person name="Baker S."/>
            <person name="Barry K."/>
            <person name="Bills G."/>
            <person name="Bluhm B."/>
            <person name="Cannon C."/>
            <person name="Castanera R."/>
            <person name="Culley D."/>
            <person name="Daum C."/>
            <person name="Ezra D."/>
            <person name="Gonzalez J."/>
            <person name="Henrissat B."/>
            <person name="Kuo A."/>
            <person name="Liang C."/>
            <person name="Lipzen A."/>
            <person name="Lutzoni F."/>
            <person name="Magnuson J."/>
            <person name="Mondo S."/>
            <person name="Nolan M."/>
            <person name="Ohm R."/>
            <person name="Pangilinan J."/>
            <person name="Park H.-J."/>
            <person name="Ramirez L."/>
            <person name="Alfaro M."/>
            <person name="Sun H."/>
            <person name="Tritt A."/>
            <person name="Yoshinaga Y."/>
            <person name="Zwiers L.-H."/>
            <person name="Turgeon B."/>
            <person name="Goodwin S."/>
            <person name="Spatafora J."/>
            <person name="Crous P."/>
            <person name="Grigoriev I."/>
        </authorList>
    </citation>
    <scope>NUCLEOTIDE SEQUENCE</scope>
    <source>
        <strain evidence="1">CBS 525.71</strain>
    </source>
</reference>
<evidence type="ECO:0000313" key="1">
    <source>
        <dbReference type="EMBL" id="KAF2623235.1"/>
    </source>
</evidence>
<accession>A0ACB6RMS1</accession>
<comment type="caution">
    <text evidence="1">The sequence shown here is derived from an EMBL/GenBank/DDBJ whole genome shotgun (WGS) entry which is preliminary data.</text>
</comment>
<organism evidence="1 2">
    <name type="scientific">Macroventuria anomochaeta</name>
    <dbReference type="NCBI Taxonomy" id="301207"/>
    <lineage>
        <taxon>Eukaryota</taxon>
        <taxon>Fungi</taxon>
        <taxon>Dikarya</taxon>
        <taxon>Ascomycota</taxon>
        <taxon>Pezizomycotina</taxon>
        <taxon>Dothideomycetes</taxon>
        <taxon>Pleosporomycetidae</taxon>
        <taxon>Pleosporales</taxon>
        <taxon>Pleosporineae</taxon>
        <taxon>Didymellaceae</taxon>
        <taxon>Macroventuria</taxon>
    </lineage>
</organism>
<protein>
    <submittedName>
        <fullName evidence="1">Uncharacterized protein</fullName>
    </submittedName>
</protein>
<sequence>MSFKPPSPQRQSFADSSDQGRQASMSRALLDGTITGGHQDALSDLAISLDNVAPCPQTPTSKCTKLSWHGLPSPQTLSCSVEAPAQQSATATHDNYQGSSKGLIDDFWTSEPADGSIDAAALLITSNSPSSTPASESNILHHHGLTTPSTSIKGDTDLTLELLSPSSIRRSTRLQNKCNTQPEPTTTPFEVAITSNGELPALHSTEWQLRYPPGGSTHPSYPWPSADPRLVFHAHFVPLNNGLPSAKHMTNLALPMGWRHTSWSGLYPVVFDPHQQVFKLTPIGALPLTSEELHQGGLQDYAPCGKLHPEFGLLPLLSAFSDGSNGDVFNFEGVSWKLPWAQIEGLPEDRSHATSLDTTAVIIPEASAIPVIQLPPRYIEARDCPDDVFDLQDGWWWLLEMEQVPPVTFTPTPGRKWRGTGVQRTPRKIKQPIAALMAITMAESEEDNAERYLGNQNTREFCPFKSVATPVHINITLLQDVEFTLVELLSYFPLHYQWRKAGDRMARAGMSATDISNFVNMTRCLPGASVCSHGSVDHHVFRKIADKANTKATHSSGEIMSYTAEHWTYTVWEMTDYPLLALTHGLVELPSGVDAGPLTAIIKWVRKKGRYRTMLSEAPVLMRDANIESRIDSGTGFDPDKEVLARHIEAIRKDSLRVIRKTKELDTAKEMKPRKRKFE</sequence>
<name>A0ACB6RMS1_9PLEO</name>
<gene>
    <name evidence="1" type="ORF">BU25DRAFT_442669</name>
</gene>
<evidence type="ECO:0000313" key="2">
    <source>
        <dbReference type="Proteomes" id="UP000799754"/>
    </source>
</evidence>
<proteinExistence type="predicted"/>
<dbReference type="EMBL" id="MU006738">
    <property type="protein sequence ID" value="KAF2623235.1"/>
    <property type="molecule type" value="Genomic_DNA"/>
</dbReference>
<keyword evidence="2" id="KW-1185">Reference proteome</keyword>
<dbReference type="Proteomes" id="UP000799754">
    <property type="component" value="Unassembled WGS sequence"/>
</dbReference>